<dbReference type="EMBL" id="AP024428">
    <property type="protein sequence ID" value="BCR99275.1"/>
    <property type="molecule type" value="Genomic_DNA"/>
</dbReference>
<evidence type="ECO:0000256" key="4">
    <source>
        <dbReference type="ARBA" id="ARBA00022946"/>
    </source>
</evidence>
<dbReference type="RefSeq" id="XP_041543038.1">
    <property type="nucleotide sequence ID" value="XM_041689344.1"/>
</dbReference>
<evidence type="ECO:0000256" key="3">
    <source>
        <dbReference type="ARBA" id="ARBA00016197"/>
    </source>
</evidence>
<evidence type="ECO:0000256" key="2">
    <source>
        <dbReference type="ARBA" id="ARBA00005543"/>
    </source>
</evidence>
<comment type="similarity">
    <text evidence="2">Belongs to the AIM9 family.</text>
</comment>
<keyword evidence="8" id="KW-1185">Reference proteome</keyword>
<reference evidence="7" key="2">
    <citation type="submission" date="2021-02" db="EMBL/GenBank/DDBJ databases">
        <title>Aspergillus luchuensis mut. kawachii IFO 4304 genome sequence.</title>
        <authorList>
            <person name="Mori K."/>
            <person name="Kadooka C."/>
            <person name="Goto M."/>
            <person name="Futagami T."/>
        </authorList>
    </citation>
    <scope>NUCLEOTIDE SEQUENCE</scope>
    <source>
        <strain evidence="7">IFO 4308</strain>
    </source>
</reference>
<name>A0A7R7ZYM0_ASPKA</name>
<dbReference type="InterPro" id="IPR051035">
    <property type="entry name" value="Mito_inheritance_9"/>
</dbReference>
<dbReference type="SUPFAM" id="SSF56112">
    <property type="entry name" value="Protein kinase-like (PK-like)"/>
    <property type="match status" value="1"/>
</dbReference>
<dbReference type="AlphaFoldDB" id="A0A7R7ZYM0"/>
<dbReference type="GeneID" id="64960597"/>
<dbReference type="GO" id="GO:0005739">
    <property type="term" value="C:mitochondrion"/>
    <property type="evidence" value="ECO:0007669"/>
    <property type="project" value="UniProtKB-SubCell"/>
</dbReference>
<comment type="subcellular location">
    <subcellularLocation>
        <location evidence="1">Mitochondrion</location>
    </subcellularLocation>
</comment>
<evidence type="ECO:0000313" key="8">
    <source>
        <dbReference type="Proteomes" id="UP000661280"/>
    </source>
</evidence>
<evidence type="ECO:0000256" key="1">
    <source>
        <dbReference type="ARBA" id="ARBA00004173"/>
    </source>
</evidence>
<gene>
    <name evidence="7" type="ORF">AKAW2_40958S</name>
</gene>
<evidence type="ECO:0000313" key="7">
    <source>
        <dbReference type="EMBL" id="BCR99275.1"/>
    </source>
</evidence>
<keyword evidence="4" id="KW-0809">Transit peptide</keyword>
<dbReference type="PANTHER" id="PTHR36091:SF1">
    <property type="entry name" value="ALTERED INHERITANCE OF MITOCHONDRIA PROTEIN 9, MITOCHONDRIAL"/>
    <property type="match status" value="1"/>
</dbReference>
<dbReference type="Proteomes" id="UP000661280">
    <property type="component" value="Chromosome 4"/>
</dbReference>
<protein>
    <recommendedName>
        <fullName evidence="3">Altered inheritance of mitochondria protein 9, mitochondrial</fullName>
    </recommendedName>
    <alternativeName>
        <fullName evidence="6">Found in mitochondrial proteome protein 29</fullName>
    </alternativeName>
</protein>
<dbReference type="InterPro" id="IPR011009">
    <property type="entry name" value="Kinase-like_dom_sf"/>
</dbReference>
<evidence type="ECO:0000256" key="6">
    <source>
        <dbReference type="ARBA" id="ARBA00031849"/>
    </source>
</evidence>
<reference evidence="7" key="1">
    <citation type="submission" date="2021-01" db="EMBL/GenBank/DDBJ databases">
        <authorList>
            <consortium name="Aspergillus luchuensis mut. kawachii IFO 4304 genome sequencing consortium"/>
            <person name="Kazuki M."/>
            <person name="Futagami T."/>
        </authorList>
    </citation>
    <scope>NUCLEOTIDE SEQUENCE</scope>
    <source>
        <strain evidence="7">IFO 4308</strain>
    </source>
</reference>
<dbReference type="PANTHER" id="PTHR36091">
    <property type="entry name" value="ALTERED INHERITANCE OF MITOCHONDRIA PROTEIN 9, MITOCHONDRIAL"/>
    <property type="match status" value="1"/>
</dbReference>
<evidence type="ECO:0000256" key="5">
    <source>
        <dbReference type="ARBA" id="ARBA00023128"/>
    </source>
</evidence>
<organism evidence="7 8">
    <name type="scientific">Aspergillus kawachii</name>
    <name type="common">White koji mold</name>
    <name type="synonym">Aspergillus awamori var. kawachi</name>
    <dbReference type="NCBI Taxonomy" id="1069201"/>
    <lineage>
        <taxon>Eukaryota</taxon>
        <taxon>Fungi</taxon>
        <taxon>Dikarya</taxon>
        <taxon>Ascomycota</taxon>
        <taxon>Pezizomycotina</taxon>
        <taxon>Eurotiomycetes</taxon>
        <taxon>Eurotiomycetidae</taxon>
        <taxon>Eurotiales</taxon>
        <taxon>Aspergillaceae</taxon>
        <taxon>Aspergillus</taxon>
        <taxon>Aspergillus subgen. Circumdati</taxon>
    </lineage>
</organism>
<sequence length="150" mass="16898">MPRAELVTSLPSRLPLSSRSSTYDNFFRNTTRRWRMNEDERLKERYVNFDPIELQRVAGKAMGEDHCSHIFKIAEGGFNKVFLFITTSGKEVIAHIPTPIAGPPHYTTPSEIATMAFLRDILGVPVPRVLAYSADSTNPVGSVYIIMKRA</sequence>
<accession>A0A7R7ZYM0</accession>
<keyword evidence="5" id="KW-0496">Mitochondrion</keyword>
<dbReference type="KEGG" id="aluc:AKAW2_40958S"/>
<proteinExistence type="inferred from homology"/>
<dbReference type="OrthoDB" id="2968323at2759"/>